<feature type="transmembrane region" description="Helical" evidence="6">
    <location>
        <begin position="322"/>
        <end position="339"/>
    </location>
</feature>
<comment type="caution">
    <text evidence="8">The sequence shown here is derived from an EMBL/GenBank/DDBJ whole genome shotgun (WGS) entry which is preliminary data.</text>
</comment>
<dbReference type="Gene3D" id="1.20.1720.10">
    <property type="entry name" value="Multidrug resistance protein D"/>
    <property type="match status" value="1"/>
</dbReference>
<dbReference type="PANTHER" id="PTHR23501">
    <property type="entry name" value="MAJOR FACILITATOR SUPERFAMILY"/>
    <property type="match status" value="1"/>
</dbReference>
<evidence type="ECO:0000256" key="3">
    <source>
        <dbReference type="ARBA" id="ARBA00022989"/>
    </source>
</evidence>
<reference evidence="8" key="1">
    <citation type="submission" date="2021-10" db="EMBL/GenBank/DDBJ databases">
        <title>De novo Genome Assembly of Clathrus columnatus (Basidiomycota, Fungi) Using Illumina and Nanopore Sequence Data.</title>
        <authorList>
            <person name="Ogiso-Tanaka E."/>
            <person name="Itagaki H."/>
            <person name="Hosoya T."/>
            <person name="Hosaka K."/>
        </authorList>
    </citation>
    <scope>NUCLEOTIDE SEQUENCE</scope>
    <source>
        <strain evidence="8">MO-923</strain>
    </source>
</reference>
<keyword evidence="2 6" id="KW-0812">Transmembrane</keyword>
<feature type="region of interest" description="Disordered" evidence="5">
    <location>
        <begin position="1"/>
        <end position="22"/>
    </location>
</feature>
<feature type="transmembrane region" description="Helical" evidence="6">
    <location>
        <begin position="376"/>
        <end position="399"/>
    </location>
</feature>
<evidence type="ECO:0000256" key="6">
    <source>
        <dbReference type="SAM" id="Phobius"/>
    </source>
</evidence>
<dbReference type="Pfam" id="PF07690">
    <property type="entry name" value="MFS_1"/>
    <property type="match status" value="1"/>
</dbReference>
<feature type="transmembrane region" description="Helical" evidence="6">
    <location>
        <begin position="351"/>
        <end position="370"/>
    </location>
</feature>
<feature type="transmembrane region" description="Helical" evidence="6">
    <location>
        <begin position="504"/>
        <end position="523"/>
    </location>
</feature>
<feature type="transmembrane region" description="Helical" evidence="6">
    <location>
        <begin position="256"/>
        <end position="275"/>
    </location>
</feature>
<accession>A0AAV5A8E3</accession>
<dbReference type="SUPFAM" id="SSF103473">
    <property type="entry name" value="MFS general substrate transporter"/>
    <property type="match status" value="2"/>
</dbReference>
<feature type="domain" description="Major facilitator superfamily (MFS) profile" evidence="7">
    <location>
        <begin position="34"/>
        <end position="528"/>
    </location>
</feature>
<feature type="transmembrane region" description="Helical" evidence="6">
    <location>
        <begin position="231"/>
        <end position="249"/>
    </location>
</feature>
<evidence type="ECO:0000256" key="1">
    <source>
        <dbReference type="ARBA" id="ARBA00004141"/>
    </source>
</evidence>
<feature type="transmembrane region" description="Helical" evidence="6">
    <location>
        <begin position="67"/>
        <end position="86"/>
    </location>
</feature>
<dbReference type="GO" id="GO:0022857">
    <property type="term" value="F:transmembrane transporter activity"/>
    <property type="evidence" value="ECO:0007669"/>
    <property type="project" value="InterPro"/>
</dbReference>
<keyword evidence="4 6" id="KW-0472">Membrane</keyword>
<dbReference type="PROSITE" id="PS50850">
    <property type="entry name" value="MFS"/>
    <property type="match status" value="1"/>
</dbReference>
<dbReference type="Proteomes" id="UP001050691">
    <property type="component" value="Unassembled WGS sequence"/>
</dbReference>
<evidence type="ECO:0000313" key="9">
    <source>
        <dbReference type="Proteomes" id="UP001050691"/>
    </source>
</evidence>
<keyword evidence="9" id="KW-1185">Reference proteome</keyword>
<organism evidence="8 9">
    <name type="scientific">Clathrus columnatus</name>
    <dbReference type="NCBI Taxonomy" id="1419009"/>
    <lineage>
        <taxon>Eukaryota</taxon>
        <taxon>Fungi</taxon>
        <taxon>Dikarya</taxon>
        <taxon>Basidiomycota</taxon>
        <taxon>Agaricomycotina</taxon>
        <taxon>Agaricomycetes</taxon>
        <taxon>Phallomycetidae</taxon>
        <taxon>Phallales</taxon>
        <taxon>Clathraceae</taxon>
        <taxon>Clathrus</taxon>
    </lineage>
</organism>
<dbReference type="InterPro" id="IPR011701">
    <property type="entry name" value="MFS"/>
</dbReference>
<dbReference type="PANTHER" id="PTHR23501:SF102">
    <property type="entry name" value="DRUG TRANSPORTER, PUTATIVE (AFU_ORTHOLOGUE AFUA_3G08530)-RELATED"/>
    <property type="match status" value="1"/>
</dbReference>
<comment type="subcellular location">
    <subcellularLocation>
        <location evidence="1">Membrane</location>
        <topology evidence="1">Multi-pass membrane protein</topology>
    </subcellularLocation>
</comment>
<evidence type="ECO:0000256" key="5">
    <source>
        <dbReference type="SAM" id="MobiDB-lite"/>
    </source>
</evidence>
<feature type="transmembrane region" description="Helical" evidence="6">
    <location>
        <begin position="98"/>
        <end position="116"/>
    </location>
</feature>
<feature type="transmembrane region" description="Helical" evidence="6">
    <location>
        <begin position="160"/>
        <end position="179"/>
    </location>
</feature>
<keyword evidence="3 6" id="KW-1133">Transmembrane helix</keyword>
<feature type="transmembrane region" description="Helical" evidence="6">
    <location>
        <begin position="128"/>
        <end position="148"/>
    </location>
</feature>
<feature type="compositionally biased region" description="Polar residues" evidence="5">
    <location>
        <begin position="1"/>
        <end position="10"/>
    </location>
</feature>
<feature type="transmembrane region" description="Helical" evidence="6">
    <location>
        <begin position="434"/>
        <end position="453"/>
    </location>
</feature>
<feature type="transmembrane region" description="Helical" evidence="6">
    <location>
        <begin position="29"/>
        <end position="47"/>
    </location>
</feature>
<sequence length="553" mass="59969">MPIEESSSAIDMTKRGSDTPVPAQPDRGIRFWMAMVCIMLSTFLAALDTTSVATALPTIVEALHGEQFVWVGSAYTLASVATIPLSGNLANLFGRRSVLLVSLIIFAVGSAVSGAAQSLSMLIAGRTVQGAGSGGIIALTEIILADLVPLRERGAYQGMIGLVWSLASCIGPPVGGAFASRKDWTWRGLFCKVHSDIPFQNLKIPEQSLAQKLRRIDWIYVWLNNNRSGNAIITAATTSTLIGLTWGGVQFPWSSARVLVPLILGIFGIFVWILYESLVAKEPFLTIRLFSNRTTVSGFLVYLPVYFQACKGDSPIRSGVDLLPYSFSIAPFAIVAGAAASATKKYRVQNIVAWGFIMVGLGLQSTLHVTSATRNWVGFEIIAGIGFGLLFTATTFPILSPLPVTDNGTALALFIFIRSFFQVCLSRQPLPFFLILWMELIQAWGITIGATVLQNQLKSRLPQQFLESLATGIDLAYSSITQIASLPADLKLTVQNAFAESLKILWFVLLGISAIGLLGSLLMKEIELHDEKDERWGMKEEGNSEQPINGEKA</sequence>
<dbReference type="EMBL" id="BPWL01000003">
    <property type="protein sequence ID" value="GJJ08923.1"/>
    <property type="molecule type" value="Genomic_DNA"/>
</dbReference>
<dbReference type="InterPro" id="IPR036259">
    <property type="entry name" value="MFS_trans_sf"/>
</dbReference>
<evidence type="ECO:0000259" key="7">
    <source>
        <dbReference type="PROSITE" id="PS50850"/>
    </source>
</evidence>
<dbReference type="AlphaFoldDB" id="A0AAV5A8E3"/>
<evidence type="ECO:0000313" key="8">
    <source>
        <dbReference type="EMBL" id="GJJ08923.1"/>
    </source>
</evidence>
<feature type="transmembrane region" description="Helical" evidence="6">
    <location>
        <begin position="411"/>
        <end position="428"/>
    </location>
</feature>
<evidence type="ECO:0000256" key="4">
    <source>
        <dbReference type="ARBA" id="ARBA00023136"/>
    </source>
</evidence>
<protein>
    <recommendedName>
        <fullName evidence="7">Major facilitator superfamily (MFS) profile domain-containing protein</fullName>
    </recommendedName>
</protein>
<proteinExistence type="predicted"/>
<gene>
    <name evidence="8" type="ORF">Clacol_003143</name>
</gene>
<evidence type="ECO:0000256" key="2">
    <source>
        <dbReference type="ARBA" id="ARBA00022692"/>
    </source>
</evidence>
<dbReference type="InterPro" id="IPR020846">
    <property type="entry name" value="MFS_dom"/>
</dbReference>
<dbReference type="PRINTS" id="PR01036">
    <property type="entry name" value="TCRTETB"/>
</dbReference>
<dbReference type="GO" id="GO:0005886">
    <property type="term" value="C:plasma membrane"/>
    <property type="evidence" value="ECO:0007669"/>
    <property type="project" value="TreeGrafter"/>
</dbReference>
<name>A0AAV5A8E3_9AGAM</name>